<accession>A0A317FCK6</accession>
<dbReference type="PANTHER" id="PTHR33969:SF2">
    <property type="entry name" value="SEGREGATION AND CONDENSATION PROTEIN A"/>
    <property type="match status" value="1"/>
</dbReference>
<evidence type="ECO:0000256" key="1">
    <source>
        <dbReference type="ARBA" id="ARBA00044777"/>
    </source>
</evidence>
<proteinExistence type="predicted"/>
<dbReference type="Pfam" id="PF02616">
    <property type="entry name" value="SMC_ScpA"/>
    <property type="match status" value="1"/>
</dbReference>
<organism evidence="2 3">
    <name type="scientific">Falsiroseomonas bella</name>
    <dbReference type="NCBI Taxonomy" id="2184016"/>
    <lineage>
        <taxon>Bacteria</taxon>
        <taxon>Pseudomonadati</taxon>
        <taxon>Pseudomonadota</taxon>
        <taxon>Alphaproteobacteria</taxon>
        <taxon>Acetobacterales</taxon>
        <taxon>Roseomonadaceae</taxon>
        <taxon>Falsiroseomonas</taxon>
    </lineage>
</organism>
<evidence type="ECO:0000313" key="3">
    <source>
        <dbReference type="Proteomes" id="UP000245765"/>
    </source>
</evidence>
<gene>
    <name evidence="2" type="ORF">DFH01_13930</name>
</gene>
<dbReference type="OrthoDB" id="9793741at2"/>
<keyword evidence="3" id="KW-1185">Reference proteome</keyword>
<name>A0A317FCK6_9PROT</name>
<comment type="caution">
    <text evidence="2">The sequence shown here is derived from an EMBL/GenBank/DDBJ whole genome shotgun (WGS) entry which is preliminary data.</text>
</comment>
<dbReference type="InterPro" id="IPR003768">
    <property type="entry name" value="ScpA"/>
</dbReference>
<dbReference type="PANTHER" id="PTHR33969">
    <property type="entry name" value="SEGREGATION AND CONDENSATION PROTEIN A"/>
    <property type="match status" value="1"/>
</dbReference>
<reference evidence="3" key="1">
    <citation type="submission" date="2018-05" db="EMBL/GenBank/DDBJ databases">
        <authorList>
            <person name="Du Z."/>
            <person name="Wang X."/>
        </authorList>
    </citation>
    <scope>NUCLEOTIDE SEQUENCE [LARGE SCALE GENOMIC DNA]</scope>
    <source>
        <strain evidence="3">CQN31</strain>
    </source>
</reference>
<evidence type="ECO:0000313" key="2">
    <source>
        <dbReference type="EMBL" id="PWS36831.1"/>
    </source>
</evidence>
<dbReference type="AlphaFoldDB" id="A0A317FCK6"/>
<dbReference type="Proteomes" id="UP000245765">
    <property type="component" value="Unassembled WGS sequence"/>
</dbReference>
<dbReference type="EMBL" id="QGNA01000003">
    <property type="protein sequence ID" value="PWS36831.1"/>
    <property type="molecule type" value="Genomic_DNA"/>
</dbReference>
<sequence>MPAVPAFPAPLGAAGAPVLLLHLDGFEGPLDLLLDLARAQKVDLERISIVALVDQYLAVIEQARGLRLEIQAEWLVMAAWLAWLKSRLLLPKEEAAGEDPEALAGRLTDRLAELERMRAGAAWLGVRPQLFRDLFPRGAPEDLTVQDRSGIRADLSALCQAYVAGRRRAIAKRPYRPKPRRLWSVQEAITQLSRALGEFPSWAVLQRFLPDGEVGASLDTVERRAALASTLVAGLEMARGGAVELRQERAFGPIMLRRAERVEENKDVRAA</sequence>
<dbReference type="Gene3D" id="6.10.250.2410">
    <property type="match status" value="1"/>
</dbReference>
<protein>
    <recommendedName>
        <fullName evidence="1">Segregation and condensation protein A</fullName>
    </recommendedName>
</protein>